<dbReference type="InterPro" id="IPR000944">
    <property type="entry name" value="Tscrpt_reg_Rrf2"/>
</dbReference>
<name>A0ABQ6VWI9_9PROT</name>
<evidence type="ECO:0000313" key="2">
    <source>
        <dbReference type="EMBL" id="KAB8124577.1"/>
    </source>
</evidence>
<dbReference type="PANTHER" id="PTHR33221:SF4">
    <property type="entry name" value="HTH-TYPE TRANSCRIPTIONAL REPRESSOR NSRR"/>
    <property type="match status" value="1"/>
</dbReference>
<dbReference type="PANTHER" id="PTHR33221">
    <property type="entry name" value="WINGED HELIX-TURN-HELIX TRANSCRIPTIONAL REGULATOR, RRF2 FAMILY"/>
    <property type="match status" value="1"/>
</dbReference>
<evidence type="ECO:0000313" key="3">
    <source>
        <dbReference type="Proteomes" id="UP000427842"/>
    </source>
</evidence>
<comment type="caution">
    <text evidence="2">The sequence shown here is derived from an EMBL/GenBank/DDBJ whole genome shotgun (WGS) entry which is preliminary data.</text>
</comment>
<dbReference type="NCBIfam" id="TIGR00738">
    <property type="entry name" value="rrf2_super"/>
    <property type="match status" value="1"/>
</dbReference>
<dbReference type="SUPFAM" id="SSF46785">
    <property type="entry name" value="Winged helix' DNA-binding domain"/>
    <property type="match status" value="1"/>
</dbReference>
<reference evidence="2 3" key="1">
    <citation type="submission" date="2018-09" db="EMBL/GenBank/DDBJ databases">
        <title>Genome sequence and characterization of the bcs clusters for the production of nanocellulose from the low pH resistant strain Komagataeibacter medellinensis ID13488.</title>
        <authorList>
            <person name="Hernandez-Arriaga A.M."/>
            <person name="Del Cerro C."/>
            <person name="Urbina L."/>
            <person name="Eceiza A."/>
            <person name="Retegi A."/>
            <person name="Prieto M.A."/>
        </authorList>
    </citation>
    <scope>NUCLEOTIDE SEQUENCE [LARGE SCALE GENOMIC DNA]</scope>
    <source>
        <strain evidence="2 3">ID13488</strain>
    </source>
</reference>
<dbReference type="Gene3D" id="1.10.10.10">
    <property type="entry name" value="Winged helix-like DNA-binding domain superfamily/Winged helix DNA-binding domain"/>
    <property type="match status" value="1"/>
</dbReference>
<dbReference type="InterPro" id="IPR036388">
    <property type="entry name" value="WH-like_DNA-bd_sf"/>
</dbReference>
<dbReference type="Proteomes" id="UP000427842">
    <property type="component" value="Unassembled WGS sequence"/>
</dbReference>
<dbReference type="EMBL" id="QYAZ01000001">
    <property type="protein sequence ID" value="KAB8124577.1"/>
    <property type="molecule type" value="Genomic_DNA"/>
</dbReference>
<protein>
    <submittedName>
        <fullName evidence="2">Rrf2 family transcriptional regulator</fullName>
    </submittedName>
</protein>
<dbReference type="PROSITE" id="PS51197">
    <property type="entry name" value="HTH_RRF2_2"/>
    <property type="match status" value="1"/>
</dbReference>
<keyword evidence="3" id="KW-1185">Reference proteome</keyword>
<evidence type="ECO:0000256" key="1">
    <source>
        <dbReference type="ARBA" id="ARBA00023125"/>
    </source>
</evidence>
<gene>
    <name evidence="2" type="ORF">D3W54_10810</name>
</gene>
<dbReference type="RefSeq" id="WP_153470658.1">
    <property type="nucleotide sequence ID" value="NZ_QYAZ01000001.1"/>
</dbReference>
<accession>A0ABQ6VWI9</accession>
<sequence>MRLTLHTDYALRTLIYLGIHTDHLTFIREVAGVYGISENHLVKIIHRLGQAGFFKTVRGRNGGQRLGQPAASILIDDVVRHDVVRHTEEDMALVGCMQHARIDAKSCILADCCSLRGVLGKALDPFIAVLDHYTLADVITDNERLRLRLPTMM</sequence>
<organism evidence="2 3">
    <name type="scientific">Komagataeibacter medellinensis</name>
    <dbReference type="NCBI Taxonomy" id="1177712"/>
    <lineage>
        <taxon>Bacteria</taxon>
        <taxon>Pseudomonadati</taxon>
        <taxon>Pseudomonadota</taxon>
        <taxon>Alphaproteobacteria</taxon>
        <taxon>Acetobacterales</taxon>
        <taxon>Acetobacteraceae</taxon>
        <taxon>Komagataeibacter</taxon>
    </lineage>
</organism>
<keyword evidence="1" id="KW-0238">DNA-binding</keyword>
<dbReference type="Pfam" id="PF02082">
    <property type="entry name" value="Rrf2"/>
    <property type="match status" value="1"/>
</dbReference>
<dbReference type="InterPro" id="IPR036390">
    <property type="entry name" value="WH_DNA-bd_sf"/>
</dbReference>
<proteinExistence type="predicted"/>